<evidence type="ECO:0000259" key="18">
    <source>
        <dbReference type="PROSITE" id="PS50255"/>
    </source>
</evidence>
<organism evidence="21 22">
    <name type="scientific">Plakobranchus ocellatus</name>
    <dbReference type="NCBI Taxonomy" id="259542"/>
    <lineage>
        <taxon>Eukaryota</taxon>
        <taxon>Metazoa</taxon>
        <taxon>Spiralia</taxon>
        <taxon>Lophotrochozoa</taxon>
        <taxon>Mollusca</taxon>
        <taxon>Gastropoda</taxon>
        <taxon>Heterobranchia</taxon>
        <taxon>Euthyneura</taxon>
        <taxon>Panpulmonata</taxon>
        <taxon>Sacoglossa</taxon>
        <taxon>Placobranchoidea</taxon>
        <taxon>Plakobranchidae</taxon>
        <taxon>Plakobranchus</taxon>
    </lineage>
</organism>
<keyword evidence="8" id="KW-0479">Metal-binding</keyword>
<feature type="region of interest" description="Disordered" evidence="15">
    <location>
        <begin position="2070"/>
        <end position="2091"/>
    </location>
</feature>
<feature type="non-terminal residue" evidence="21">
    <location>
        <position position="4518"/>
    </location>
</feature>
<evidence type="ECO:0000256" key="8">
    <source>
        <dbReference type="ARBA" id="ARBA00022723"/>
    </source>
</evidence>
<dbReference type="InterPro" id="IPR009060">
    <property type="entry name" value="UBA-like_sf"/>
</dbReference>
<dbReference type="Pfam" id="PF06701">
    <property type="entry name" value="MIB_HERC2"/>
    <property type="match status" value="1"/>
</dbReference>
<keyword evidence="11" id="KW-0833">Ubl conjugation pathway</keyword>
<feature type="compositionally biased region" description="Basic and acidic residues" evidence="15">
    <location>
        <begin position="1735"/>
        <end position="1746"/>
    </location>
</feature>
<feature type="domain" description="Cytochrome b5 heme-binding" evidence="18">
    <location>
        <begin position="1266"/>
        <end position="1342"/>
    </location>
</feature>
<feature type="repeat" description="RCC1" evidence="14">
    <location>
        <begin position="4462"/>
        <end position="4513"/>
    </location>
</feature>
<comment type="pathway">
    <text evidence="3">Protein modification; protein ubiquitination.</text>
</comment>
<evidence type="ECO:0000259" key="16">
    <source>
        <dbReference type="PROSITE" id="PS50030"/>
    </source>
</evidence>
<evidence type="ECO:0000256" key="13">
    <source>
        <dbReference type="PROSITE-ProRule" id="PRU00228"/>
    </source>
</evidence>
<feature type="repeat" description="RCC1" evidence="14">
    <location>
        <begin position="589"/>
        <end position="640"/>
    </location>
</feature>
<keyword evidence="7" id="KW-0808">Transferase</keyword>
<evidence type="ECO:0000256" key="14">
    <source>
        <dbReference type="PROSITE-ProRule" id="PRU00235"/>
    </source>
</evidence>
<dbReference type="FunFam" id="2.30.30.30:FF:000015">
    <property type="entry name" value="E3 ubiquitin-protein ligase HERC2"/>
    <property type="match status" value="1"/>
</dbReference>
<feature type="compositionally biased region" description="Polar residues" evidence="15">
    <location>
        <begin position="174"/>
        <end position="185"/>
    </location>
</feature>
<feature type="region of interest" description="Disordered" evidence="15">
    <location>
        <begin position="3884"/>
        <end position="3908"/>
    </location>
</feature>
<feature type="region of interest" description="Disordered" evidence="15">
    <location>
        <begin position="276"/>
        <end position="296"/>
    </location>
</feature>
<feature type="compositionally biased region" description="Basic and acidic residues" evidence="15">
    <location>
        <begin position="1670"/>
        <end position="1682"/>
    </location>
</feature>
<evidence type="ECO:0000256" key="2">
    <source>
        <dbReference type="ARBA" id="ARBA00004496"/>
    </source>
</evidence>
<evidence type="ECO:0000256" key="9">
    <source>
        <dbReference type="ARBA" id="ARBA00022737"/>
    </source>
</evidence>
<comment type="catalytic activity">
    <reaction evidence="1">
        <text>S-ubiquitinyl-[E2 ubiquitin-conjugating enzyme]-L-cysteine + [acceptor protein]-L-lysine = [E2 ubiquitin-conjugating enzyme]-L-cysteine + N(6)-ubiquitinyl-[acceptor protein]-L-lysine.</text>
        <dbReference type="EC" id="2.3.2.26"/>
    </reaction>
</comment>
<dbReference type="InterPro" id="IPR010606">
    <property type="entry name" value="Mib_Herc2"/>
</dbReference>
<dbReference type="FunFam" id="2.30.30.40:FF:000074">
    <property type="entry name" value="E3 ubiquitin-protein ligase HERC2 isoform X1"/>
    <property type="match status" value="1"/>
</dbReference>
<reference evidence="21 22" key="1">
    <citation type="journal article" date="2021" name="Elife">
        <title>Chloroplast acquisition without the gene transfer in kleptoplastic sea slugs, Plakobranchus ocellatus.</title>
        <authorList>
            <person name="Maeda T."/>
            <person name="Takahashi S."/>
            <person name="Yoshida T."/>
            <person name="Shimamura S."/>
            <person name="Takaki Y."/>
            <person name="Nagai Y."/>
            <person name="Toyoda A."/>
            <person name="Suzuki Y."/>
            <person name="Arimoto A."/>
            <person name="Ishii H."/>
            <person name="Satoh N."/>
            <person name="Nishiyama T."/>
            <person name="Hasebe M."/>
            <person name="Maruyama T."/>
            <person name="Minagawa J."/>
            <person name="Obokata J."/>
            <person name="Shigenobu S."/>
        </authorList>
    </citation>
    <scope>NUCLEOTIDE SEQUENCE [LARGE SCALE GENOMIC DNA]</scope>
</reference>
<feature type="repeat" description="RCC1" evidence="14">
    <location>
        <begin position="643"/>
        <end position="694"/>
    </location>
</feature>
<dbReference type="Pfam" id="PF11515">
    <property type="entry name" value="Cul7"/>
    <property type="match status" value="1"/>
</dbReference>
<feature type="repeat" description="RCC1" evidence="14">
    <location>
        <begin position="3342"/>
        <end position="3393"/>
    </location>
</feature>
<name>A0AAV3Y2W9_9GAST</name>
<dbReference type="Gene3D" id="2.60.120.260">
    <property type="entry name" value="Galactose-binding domain-like"/>
    <property type="match status" value="1"/>
</dbReference>
<dbReference type="InterPro" id="IPR014722">
    <property type="entry name" value="Rib_uL2_dom2"/>
</dbReference>
<dbReference type="PANTHER" id="PTHR22872:SF2">
    <property type="entry name" value="INHIBITOR OF BRUTON TYROSINE KINASE"/>
    <property type="match status" value="1"/>
</dbReference>
<dbReference type="PROSITE" id="PS51284">
    <property type="entry name" value="DOC"/>
    <property type="match status" value="1"/>
</dbReference>
<dbReference type="Gene3D" id="3.10.120.10">
    <property type="entry name" value="Cytochrome b5-like heme/steroid binding domain"/>
    <property type="match status" value="1"/>
</dbReference>
<keyword evidence="5" id="KW-0963">Cytoplasm</keyword>
<feature type="repeat" description="RCC1" evidence="14">
    <location>
        <begin position="3552"/>
        <end position="3603"/>
    </location>
</feature>
<evidence type="ECO:0000256" key="6">
    <source>
        <dbReference type="ARBA" id="ARBA00022553"/>
    </source>
</evidence>
<dbReference type="GO" id="GO:0016567">
    <property type="term" value="P:protein ubiquitination"/>
    <property type="evidence" value="ECO:0007669"/>
    <property type="project" value="InterPro"/>
</dbReference>
<feature type="compositionally biased region" description="Acidic residues" evidence="15">
    <location>
        <begin position="2767"/>
        <end position="2784"/>
    </location>
</feature>
<evidence type="ECO:0000259" key="17">
    <source>
        <dbReference type="PROSITE" id="PS50135"/>
    </source>
</evidence>
<dbReference type="Pfam" id="PF03256">
    <property type="entry name" value="ANAPC10"/>
    <property type="match status" value="1"/>
</dbReference>
<dbReference type="EMBL" id="BLXT01000945">
    <property type="protein sequence ID" value="GFN81530.1"/>
    <property type="molecule type" value="Genomic_DNA"/>
</dbReference>
<dbReference type="SUPFAM" id="SSF50985">
    <property type="entry name" value="RCC1/BLIP-II"/>
    <property type="match status" value="4"/>
</dbReference>
<dbReference type="Gene3D" id="3.30.60.90">
    <property type="match status" value="1"/>
</dbReference>
<dbReference type="InterPro" id="IPR008979">
    <property type="entry name" value="Galactose-bd-like_sf"/>
</dbReference>
<evidence type="ECO:0000256" key="3">
    <source>
        <dbReference type="ARBA" id="ARBA00004906"/>
    </source>
</evidence>
<dbReference type="PROSITE" id="PS00626">
    <property type="entry name" value="RCC1_2"/>
    <property type="match status" value="1"/>
</dbReference>
<dbReference type="SMART" id="SM00291">
    <property type="entry name" value="ZnF_ZZ"/>
    <property type="match status" value="1"/>
</dbReference>
<dbReference type="Gene3D" id="2.30.30.30">
    <property type="match status" value="1"/>
</dbReference>
<keyword evidence="10 13" id="KW-0863">Zinc-finger</keyword>
<dbReference type="InterPro" id="IPR009091">
    <property type="entry name" value="RCC1/BLIP-II"/>
</dbReference>
<feature type="repeat" description="RCC1" evidence="14">
    <location>
        <begin position="537"/>
        <end position="588"/>
    </location>
</feature>
<dbReference type="InterPro" id="IPR058923">
    <property type="entry name" value="RCC1-like_dom"/>
</dbReference>
<dbReference type="GO" id="GO:0061630">
    <property type="term" value="F:ubiquitin protein ligase activity"/>
    <property type="evidence" value="ECO:0007669"/>
    <property type="project" value="UniProtKB-EC"/>
</dbReference>
<feature type="repeat" description="RCC1" evidence="14">
    <location>
        <begin position="4408"/>
        <end position="4459"/>
    </location>
</feature>
<dbReference type="SUPFAM" id="SSF49785">
    <property type="entry name" value="Galactose-binding domain-like"/>
    <property type="match status" value="1"/>
</dbReference>
<dbReference type="SUPFAM" id="SSF55856">
    <property type="entry name" value="Cytochrome b5-like heme/steroid binding domain"/>
    <property type="match status" value="1"/>
</dbReference>
<dbReference type="Pfam" id="PF00173">
    <property type="entry name" value="Cyt-b5"/>
    <property type="match status" value="1"/>
</dbReference>
<feature type="region of interest" description="Disordered" evidence="15">
    <location>
        <begin position="1412"/>
        <end position="1456"/>
    </location>
</feature>
<dbReference type="SUPFAM" id="SSF46934">
    <property type="entry name" value="UBA-like"/>
    <property type="match status" value="1"/>
</dbReference>
<evidence type="ECO:0000313" key="21">
    <source>
        <dbReference type="EMBL" id="GFN81530.1"/>
    </source>
</evidence>
<dbReference type="PROSITE" id="PS50255">
    <property type="entry name" value="CYTOCHROME_B5_2"/>
    <property type="match status" value="1"/>
</dbReference>
<dbReference type="PROSITE" id="PS50012">
    <property type="entry name" value="RCC1_3"/>
    <property type="match status" value="17"/>
</dbReference>
<evidence type="ECO:0000259" key="19">
    <source>
        <dbReference type="PROSITE" id="PS51284"/>
    </source>
</evidence>
<dbReference type="EC" id="2.3.2.26" evidence="4"/>
<comment type="caution">
    <text evidence="21">The sequence shown here is derived from an EMBL/GenBank/DDBJ whole genome shotgun (WGS) entry which is preliminary data.</text>
</comment>
<dbReference type="InterPro" id="IPR036400">
    <property type="entry name" value="Cyt_B5-like_heme/steroid_sf"/>
</dbReference>
<feature type="domain" description="ZZ-type" evidence="17">
    <location>
        <begin position="2968"/>
        <end position="3019"/>
    </location>
</feature>
<keyword evidence="6" id="KW-0597">Phosphoprotein</keyword>
<dbReference type="SMART" id="SM01117">
    <property type="entry name" value="Cyt-b5"/>
    <property type="match status" value="1"/>
</dbReference>
<feature type="repeat" description="RCC1" evidence="14">
    <location>
        <begin position="4250"/>
        <end position="4301"/>
    </location>
</feature>
<dbReference type="InterPro" id="IPR004939">
    <property type="entry name" value="APC_su10/DOC_dom"/>
</dbReference>
<dbReference type="PROSITE" id="PS50135">
    <property type="entry name" value="ZF_ZZ_2"/>
    <property type="match status" value="1"/>
</dbReference>
<feature type="compositionally biased region" description="Polar residues" evidence="15">
    <location>
        <begin position="1421"/>
        <end position="1445"/>
    </location>
</feature>
<dbReference type="PROSITE" id="PS01357">
    <property type="entry name" value="ZF_ZZ_1"/>
    <property type="match status" value="1"/>
</dbReference>
<dbReference type="Proteomes" id="UP000735302">
    <property type="component" value="Unassembled WGS sequence"/>
</dbReference>
<dbReference type="InterPro" id="IPR043145">
    <property type="entry name" value="Znf_ZZ_sf"/>
</dbReference>
<dbReference type="Gene3D" id="2.30.30.40">
    <property type="entry name" value="SH3 Domains"/>
    <property type="match status" value="1"/>
</dbReference>
<keyword evidence="12" id="KW-0862">Zinc</keyword>
<dbReference type="GO" id="GO:0008270">
    <property type="term" value="F:zinc ion binding"/>
    <property type="evidence" value="ECO:0007669"/>
    <property type="project" value="UniProtKB-KW"/>
</dbReference>
<dbReference type="FunFam" id="2.130.10.30:FF:000006">
    <property type="entry name" value="E3 ubiquitin-protein ligase HERC2 isoform X1"/>
    <property type="match status" value="1"/>
</dbReference>
<gene>
    <name evidence="21" type="ORF">PoB_000803600</name>
</gene>
<feature type="compositionally biased region" description="Acidic residues" evidence="15">
    <location>
        <begin position="2609"/>
        <end position="2627"/>
    </location>
</feature>
<dbReference type="InterPro" id="IPR015940">
    <property type="entry name" value="UBA"/>
</dbReference>
<feature type="repeat" description="RCC1" evidence="14">
    <location>
        <begin position="3448"/>
        <end position="3499"/>
    </location>
</feature>
<evidence type="ECO:0000313" key="22">
    <source>
        <dbReference type="Proteomes" id="UP000735302"/>
    </source>
</evidence>
<feature type="compositionally biased region" description="Basic and acidic residues" evidence="15">
    <location>
        <begin position="1694"/>
        <end position="1726"/>
    </location>
</feature>
<dbReference type="InterPro" id="IPR051625">
    <property type="entry name" value="Signaling_Regulatory_Domain"/>
</dbReference>
<dbReference type="Pfam" id="PF25390">
    <property type="entry name" value="WD40_RLD"/>
    <property type="match status" value="2"/>
</dbReference>
<dbReference type="InterPro" id="IPR000433">
    <property type="entry name" value="Znf_ZZ"/>
</dbReference>
<dbReference type="InterPro" id="IPR021097">
    <property type="entry name" value="CPH_domain"/>
</dbReference>
<dbReference type="GO" id="GO:0005737">
    <property type="term" value="C:cytoplasm"/>
    <property type="evidence" value="ECO:0007669"/>
    <property type="project" value="UniProtKB-SubCell"/>
</dbReference>
<feature type="repeat" description="RCC1" evidence="14">
    <location>
        <begin position="3500"/>
        <end position="3551"/>
    </location>
</feature>
<evidence type="ECO:0000256" key="11">
    <source>
        <dbReference type="ARBA" id="ARBA00022786"/>
    </source>
</evidence>
<dbReference type="SUPFAM" id="SSF57850">
    <property type="entry name" value="RING/U-box"/>
    <property type="match status" value="1"/>
</dbReference>
<dbReference type="PROSITE" id="PS51416">
    <property type="entry name" value="MIB_HERC2"/>
    <property type="match status" value="1"/>
</dbReference>
<feature type="domain" description="UBA" evidence="16">
    <location>
        <begin position="2710"/>
        <end position="2763"/>
    </location>
</feature>
<dbReference type="SUPFAM" id="SSF159034">
    <property type="entry name" value="Mib/herc2 domain-like"/>
    <property type="match status" value="1"/>
</dbReference>
<feature type="domain" description="MIB/HERC2" evidence="20">
    <location>
        <begin position="1995"/>
        <end position="2068"/>
    </location>
</feature>
<protein>
    <recommendedName>
        <fullName evidence="4">HECT-type E3 ubiquitin transferase</fullName>
        <ecNumber evidence="4">2.3.2.26</ecNumber>
    </recommendedName>
</protein>
<feature type="repeat" description="RCC1" evidence="14">
    <location>
        <begin position="4302"/>
        <end position="4355"/>
    </location>
</feature>
<feature type="repeat" description="RCC1" evidence="14">
    <location>
        <begin position="3235"/>
        <end position="3286"/>
    </location>
</feature>
<feature type="repeat" description="RCC1" evidence="14">
    <location>
        <begin position="695"/>
        <end position="746"/>
    </location>
</feature>
<dbReference type="PRINTS" id="PR00633">
    <property type="entry name" value="RCCNDNSATION"/>
</dbReference>
<dbReference type="SUPFAM" id="SSF63748">
    <property type="entry name" value="Tudor/PWWP/MBT"/>
    <property type="match status" value="1"/>
</dbReference>
<dbReference type="InterPro" id="IPR001199">
    <property type="entry name" value="Cyt_B5-like_heme/steroid-bd"/>
</dbReference>
<evidence type="ECO:0000256" key="12">
    <source>
        <dbReference type="ARBA" id="ARBA00022833"/>
    </source>
</evidence>
<dbReference type="SMART" id="SM01337">
    <property type="entry name" value="APC10"/>
    <property type="match status" value="1"/>
</dbReference>
<feature type="region of interest" description="Disordered" evidence="15">
    <location>
        <begin position="3193"/>
        <end position="3228"/>
    </location>
</feature>
<dbReference type="PANTHER" id="PTHR22872">
    <property type="entry name" value="BTK-BINDING PROTEIN-RELATED"/>
    <property type="match status" value="1"/>
</dbReference>
<keyword evidence="9" id="KW-0677">Repeat</keyword>
<feature type="domain" description="DOC" evidence="19">
    <location>
        <begin position="3024"/>
        <end position="3201"/>
    </location>
</feature>
<keyword evidence="22" id="KW-1185">Reference proteome</keyword>
<dbReference type="Pfam" id="PF00415">
    <property type="entry name" value="RCC1"/>
    <property type="match status" value="6"/>
</dbReference>
<feature type="repeat" description="RCC1" evidence="14">
    <location>
        <begin position="747"/>
        <end position="798"/>
    </location>
</feature>
<evidence type="ECO:0000256" key="5">
    <source>
        <dbReference type="ARBA" id="ARBA00022490"/>
    </source>
</evidence>
<feature type="repeat" description="RCC1" evidence="14">
    <location>
        <begin position="4356"/>
        <end position="4407"/>
    </location>
</feature>
<feature type="repeat" description="RCC1" evidence="14">
    <location>
        <begin position="3394"/>
        <end position="3445"/>
    </location>
</feature>
<feature type="repeat" description="RCC1" evidence="14">
    <location>
        <begin position="3287"/>
        <end position="3341"/>
    </location>
</feature>
<proteinExistence type="predicted"/>
<dbReference type="CDD" id="cd14402">
    <property type="entry name" value="UBA_HERC2"/>
    <property type="match status" value="1"/>
</dbReference>
<feature type="region of interest" description="Disordered" evidence="15">
    <location>
        <begin position="2609"/>
        <end position="2635"/>
    </location>
</feature>
<feature type="region of interest" description="Disordered" evidence="15">
    <location>
        <begin position="1625"/>
        <end position="1746"/>
    </location>
</feature>
<evidence type="ECO:0000259" key="20">
    <source>
        <dbReference type="PROSITE" id="PS51416"/>
    </source>
</evidence>
<dbReference type="FunFam" id="2.130.10.30:FF:000004">
    <property type="entry name" value="E3 ubiquitin-protein ligase HERC2 isoform X2"/>
    <property type="match status" value="1"/>
</dbReference>
<dbReference type="InterPro" id="IPR037252">
    <property type="entry name" value="Mib_Herc2_sf"/>
</dbReference>
<feature type="compositionally biased region" description="Acidic residues" evidence="15">
    <location>
        <begin position="2071"/>
        <end position="2082"/>
    </location>
</feature>
<sequence>MAAAIGVGAISEVETRKEANISIFGHQIGRPRSPSFLRLRDIASETGKFYCGMKVLSCACCDGHCGPNNGCNCPPCQQLDKEDEAQTLQRQAPPPASQPLIDSWTWGAQPDAAKLQECLQSVLHEHQQLSLEAFSSSLSMTRLQQRMAVLERYFLALCRQNSAERRAPSRKRQANQSNLNKQRSTVVKPVEKATAGLARVGSRAALSFAFAFLRRAWRSGEDSDLCGELLQESLEALRSLPEASLFEDGSASPVWLEVVERATKFLHVVVAGDLNSGGSSGSSSGSGDRHGSGSSKIPVQDQQVALCILLELAVQKGALSSVLQAVLLLLNLWDNSHHDYDNRLSSSLLAAPLIPLLKRFEGIHNPKSKIPRDLKTDEVSVSSTECFLKHLTYPDDDGCAVDLRQSAVVIMSHLDRLASSYLPVSASHKSPMQSVSQELVGLGWLSWATASSNSSVAGATPSTTSGLATFTELGGVQQIVAAERCLLALTRTGRVYTLFYNSDSQTPQLVGGFGEKEVVKLSAHADGKHYLALTSEGDVYSWGNGDGGRLGHGDNISREEPTLVTALAGKHITSICAGSTYSAAISANGDLYTWGRGNYGRLGHGSSEDQCYPTVVAALKGHKVVDVACGSGDAQTLAVTDTGAVYSWGDGDYGKLGRGGSDGCKSPKVIEKLMGQDVVKVYCGAQFSLALTKSGSVFSWGKGDNFRLGQGGEEHVRHPKPVEGLAGRKIRSLAVGSMHCVAVTEEGEVMAWGKNDQGQLGEEGRASFTEPVMLSGLEGRHIIGAACGPAQSFFWSSSDHWSVASRIPFIVDLSRATFEQLDELLREVTEDMDGRSDWPPPQDKECMAVAGLNLLNLQLHAAICQSEDLEALGLQQSGQLVESLKQRVVTLASNSGVINSVQKTAQATLQSGWSILLPTPEERARALSSLLSSNGRDMTVMSSGQRFMTDLLVTSLMADGGLETALNMAIKAEVKSMDQSKEKESEMCLKEEGLNEEKDKLGTTTCAGEKSEVPLLDIHLERGADDREASIPLLQLVHQLFKNSSTHTLSRLQDEARNFSSVGGGGLGIAKSPESEHPPSESSPSLDLLLQFQRLLISRIFSSKSAAEGKLVGIGCDEVNGQVKCKDGDAFKVCGETSCQILGAASLLRKYCSLLVSHVSSVMPAATSIGDMSDRSFAAACAVLSKDVTGVLLPEMITCLVLLQLRCPQVLHVSQAHQTMACLLDDLDCFNHLAPGTEKEDTEDLAWPGVWSYSLERYSQQSGEDVQMIRKADLENHNKDGGLWVVIHGKVYDVYEFSRFAPCGTDTFNEWAGRDASFAFEASHHSVEAREMLNQYYVGQYIDPEKDVVQTPGSGSMSSPLIDTERTLAVLLGLSAAQQVRSTALSVDEIESEDWLNAPFFIGGLQLLSQTGFDEEKGESRSPSNACTPGVTPTTEQCNVPQSAVNKERQHHAEQASTDVARPFLHALAESRIQDPAVKTFLAMVDKFCRCHHLLFPFNFPSDHPVEEVGRLLLAVLLKHCDLGYVVLSLVEHSQTESAGKQIMPKSISELCRVVCQTKRSLIKAHQDQGRSYKEVCAPVIERCLFLFNELRPATGDEINTFTRSRLLKSLPRWREVISRIVQDKKQIKGDPDGETLNDEVSSTHDNDKDSDSNSLLGEAAGGVDDTKDDEGQKEEPQATEDRENEDQENATDVPKDSRTETDVLCMEDIKVEEKWGGKKDSHGEAEETSNYEESPQKNIKEASRDRWDQVVKVVTNAQKMRWLRQRLTGSRAEMALINKIVEFVIHPHPVDIEKLRRSLHHQVLRAELRLQGIQNMLSLVHKDHLISSVKYSLLCGWQGLLTVTSKKHCPLPHCLSDVKLIPPCDRILLEMTFAELYRWAIQELRQAVINADMMLKLRGIDPAVPKVYGSKEVLSIGALPSSRFLLATLGLLVAEHYSNSLSLLLNSGVLALTQSILRLTGPDPDIPVIDNCNTIFTIPEETFNKKTTQAMPMAGPELAALMKVGTRVMRGVDWKWGDQDGPPPSLGHVIGELGEDGWIRVQWDTGSTNSYRMGKEGKYDLKLAQMPELTDNEEEEEEEESSSEKIFTESKHPTSLIRSSTIGFLKTLSICAGIHAEHAQPEAVASLCGLILSIVDAGCNYGPNTNSSSAHIASQQHVRWCTLGFVRSMATSPVMCQALSSPRWISLLLRILEEDHASKYSKNIHRQILILKLLRTVLPSWDIYSEGGRVAELVSRLFSLLGSVLMGCATDMTLTSPSESSEPKRHNVTVSMTATYTSTMAEEVIALLRRLHTLPVWNGAINRFIGAQLPNIIALLAERRTHAIESEGESSQTALMMAALAVIGGVDSRLRLGSFVRHEEHGRGTVCRITAKGKLQVQFCNSGKAVLCRLSELVGISLIDFHVEKMPLSDGTLTNWAILCSLACSAVRTDRDKDASPRAPLATSTGSIDALGNHLTFKELRKQYIRLCLLRAMAKLFSHQDVLRQILSQHIPLDHSPASLVAVTSGPVTTNSDAMDSKSGAVSSTVGGCTAGTGAVVLVGRGDGGGEDDGGAGDGPAKVTLLQQLLMTSTQPSPLKAVFSVDEMEAAALAACQHLTAELGQVQADFDLDESSDEEDEEENELEEGEIGGVGSEEDPHMIVARHGITKGTAASGASAGATASSSGGNVTAGAGLEATGGSSASGNSRLGGEGRAFFLALKKLRRLKAPTSLPPSPIVSQLMEMGFTRRRVETALKALGGGSGVLTDSADAPTVEALVSWLLEHPTTDNDDSDTDLASSEEDYSDSDSFSDGYDEYKAYDHTAQDSLFMPSGTEFKKRSDFANTDDYAIYVRQKIQIGMMVRCCRTYEEVHQGDIGKVTKLDQDGLHELNIQAHWQRKGGTYWVRYIHVEILGLPNTATDNGQIIKVGDKVRVKPSVKKPTYKWGSVTHASIGTVTGIMINGQDITVDFPQQAHWTGVISEMELVPSTHPTISCSKCFMNPISGPRFHCQTCEDFDLCSSCFKVCRSHKHPFNRIQEPGSDPCFAGKPGRRNKLQPSHTPKGSTVSNWHACVKGLTVSSREDQAHNLIDGQGHFWQSHGTQGKHWIRLEMQPDMVISKLVMRVDPNDSSYIPSLLVISGGDSVGNLKEIKSVHSPPNEAFVTLLQDMTEYFRIIEIGIRQCRSSGIDCKIHGLSVVARVRNDDDDIPTTFSILAQDKEGDEDEEGVGHGGSSRSAGHSNVLRGKKGKGGSGKDIQTYVFVWGLNDKDQLGGPKGSKIKMPMLNEALSTLNCVQIAGGSKSLFCVTQDGKLFACGEGTNGRLGLGTVSGNISVPRQLTSLAQYVIKKVAVHSGGRHALALSIDGKVFAWGEGDDGKLGLSSRMNCDTPKLLEALKSKRVRDIACGSSHSAAIISNGDLYTWGLGDYGRLGHGDNTTQLKPKQVLALAGQRVVQVACGSRDAQTLALTDEGVVYSWGDGDFGKLGRGGSEGCNVPHPVERLTGQGVIQIECGAQFSLALTKLGQVWTWGKGDYFRLGHGTDAHVRKPQLVEALKGKKIVHVSVGALHCLAVTDSGQVWAWGDNDHGQQGNGTTTVNRKAALVLGTEGYKITRVACGSSHSVAWATTGYAVPTTHEPVIFSAIKDPLGATFLGIHDEKDESLNIPAKDMSNRNKSNRPSLSKIILYMDSTLEKQRALNHVLNALQIKYARDAIVKALSKDMIHASVAALDSGQLQQPSAYSQTSSPDTSMVMHTSTFDIGLEESVNLGGDAVDGESQDTDLPFPSMQTLAAKVSPGTSILAETLQSADEVTQAVGCLGEASASGGAGSTEASGVPVYPEGLDEFTNRLNVEDARILVDLLKLSVARRFTNGKKTLAYVLTALAKASPQVTEMLLELCVTELEDVATDSETGRSAAKPVVQESAHPYTDDSNQTGVVRIPGAEALRVEFDRHCSTERRHDPLTIMDATGRTVSVRSGREWSDWFQELRIFGDELRWKFTSDGSVNGWGWSFTVYPIMPAAAPLDTLSDRTILARPSIDLVTCLLDFKLEVALDRGIVPRLAAALAACAQLSSLGATQRMWALHKLRKIMAANFGSLININALLSSPTTESPEQEVARPFPLSMSGSALASLVKGLPEALQRQYEYEDSIVRSGKHLMHSPFFKVLVALACDLGLDRLPCCAEAHKWAWFRRYCNAARVAIAMVKRMSLPIPFTEEVLKKIQDIASEGSGTVGAAGGAGSRMHEKHDIFRQEHDEQLLQWINRKPDDWTLSWGGSGQIFVWGHNHRGQLGGVEGAKVKLPLCCDALATLRPVQLIGGEQTLFAVTADGKVYGTGYGAGGRLGVGGTDSVATPTLLESLQHVFVKKLAVNSGGKHCLALSAEGEVYSWGEGEDGKLGHGNKSPCDRPRVIECLRGKEIVDIAAGGAHSACITSNGELYTWGKGRYGRLGHGDSEDQPRPKMLEALKGYRVVDVACGSGDAQTLCITDDDNVWSWGDGDYGKLGRGGSDGCKVPMKVEALQGLGVVKVECGSQFSVALTDTGVVYT</sequence>
<dbReference type="Pfam" id="PF00569">
    <property type="entry name" value="ZZ"/>
    <property type="match status" value="1"/>
</dbReference>
<feature type="region of interest" description="Disordered" evidence="15">
    <location>
        <begin position="165"/>
        <end position="186"/>
    </location>
</feature>
<evidence type="ECO:0000256" key="4">
    <source>
        <dbReference type="ARBA" id="ARBA00012485"/>
    </source>
</evidence>
<evidence type="ECO:0000256" key="10">
    <source>
        <dbReference type="ARBA" id="ARBA00022771"/>
    </source>
</evidence>
<evidence type="ECO:0000256" key="15">
    <source>
        <dbReference type="SAM" id="MobiDB-lite"/>
    </source>
</evidence>
<dbReference type="Gene3D" id="1.10.8.10">
    <property type="entry name" value="DNA helicase RuvA subunit, C-terminal domain"/>
    <property type="match status" value="1"/>
</dbReference>
<comment type="subcellular location">
    <subcellularLocation>
        <location evidence="2">Cytoplasm</location>
    </subcellularLocation>
</comment>
<dbReference type="Gene3D" id="2.130.10.30">
    <property type="entry name" value="Regulator of chromosome condensation 1/beta-lactamase-inhibitor protein II"/>
    <property type="match status" value="3"/>
</dbReference>
<dbReference type="InterPro" id="IPR000408">
    <property type="entry name" value="Reg_chr_condens"/>
</dbReference>
<evidence type="ECO:0000256" key="7">
    <source>
        <dbReference type="ARBA" id="ARBA00022679"/>
    </source>
</evidence>
<accession>A0AAV3Y2W9</accession>
<feature type="region of interest" description="Disordered" evidence="15">
    <location>
        <begin position="2763"/>
        <end position="2788"/>
    </location>
</feature>
<evidence type="ECO:0000256" key="1">
    <source>
        <dbReference type="ARBA" id="ARBA00000885"/>
    </source>
</evidence>
<dbReference type="PROSITE" id="PS50030">
    <property type="entry name" value="UBA"/>
    <property type="match status" value="1"/>
</dbReference>
<feature type="compositionally biased region" description="Basic and acidic residues" evidence="15">
    <location>
        <begin position="1642"/>
        <end position="1652"/>
    </location>
</feature>